<organism evidence="1 2">
    <name type="scientific">Paramecium sonneborni</name>
    <dbReference type="NCBI Taxonomy" id="65129"/>
    <lineage>
        <taxon>Eukaryota</taxon>
        <taxon>Sar</taxon>
        <taxon>Alveolata</taxon>
        <taxon>Ciliophora</taxon>
        <taxon>Intramacronucleata</taxon>
        <taxon>Oligohymenophorea</taxon>
        <taxon>Peniculida</taxon>
        <taxon>Parameciidae</taxon>
        <taxon>Paramecium</taxon>
    </lineage>
</organism>
<dbReference type="Proteomes" id="UP000692954">
    <property type="component" value="Unassembled WGS sequence"/>
</dbReference>
<dbReference type="AlphaFoldDB" id="A0A8S1RRR3"/>
<protein>
    <submittedName>
        <fullName evidence="1">Uncharacterized protein</fullName>
    </submittedName>
</protein>
<keyword evidence="2" id="KW-1185">Reference proteome</keyword>
<sequence length="55" mass="6380">MHKHNMHSLSAHRKIISSSIKLSVSRISSAQPNYKLLNQSPLEFFLKIKYTIKNN</sequence>
<proteinExistence type="predicted"/>
<evidence type="ECO:0000313" key="2">
    <source>
        <dbReference type="Proteomes" id="UP000692954"/>
    </source>
</evidence>
<evidence type="ECO:0000313" key="1">
    <source>
        <dbReference type="EMBL" id="CAD8130506.1"/>
    </source>
</evidence>
<dbReference type="EMBL" id="CAJJDN010000296">
    <property type="protein sequence ID" value="CAD8130506.1"/>
    <property type="molecule type" value="Genomic_DNA"/>
</dbReference>
<reference evidence="1" key="1">
    <citation type="submission" date="2021-01" db="EMBL/GenBank/DDBJ databases">
        <authorList>
            <consortium name="Genoscope - CEA"/>
            <person name="William W."/>
        </authorList>
    </citation>
    <scope>NUCLEOTIDE SEQUENCE</scope>
</reference>
<comment type="caution">
    <text evidence="1">The sequence shown here is derived from an EMBL/GenBank/DDBJ whole genome shotgun (WGS) entry which is preliminary data.</text>
</comment>
<gene>
    <name evidence="1" type="ORF">PSON_ATCC_30995.1.T2960003</name>
</gene>
<name>A0A8S1RRR3_9CILI</name>
<accession>A0A8S1RRR3</accession>